<keyword evidence="1" id="KW-0472">Membrane</keyword>
<dbReference type="EMBL" id="JACHLY010000001">
    <property type="protein sequence ID" value="MBB5999282.1"/>
    <property type="molecule type" value="Genomic_DNA"/>
</dbReference>
<proteinExistence type="predicted"/>
<name>A0A841E8N3_9ACTN</name>
<accession>A0A841E8N3</accession>
<feature type="transmembrane region" description="Helical" evidence="1">
    <location>
        <begin position="112"/>
        <end position="131"/>
    </location>
</feature>
<feature type="transmembrane region" description="Helical" evidence="1">
    <location>
        <begin position="166"/>
        <end position="186"/>
    </location>
</feature>
<feature type="transmembrane region" description="Helical" evidence="1">
    <location>
        <begin position="82"/>
        <end position="100"/>
    </location>
</feature>
<comment type="caution">
    <text evidence="2">The sequence shown here is derived from an EMBL/GenBank/DDBJ whole genome shotgun (WGS) entry which is preliminary data.</text>
</comment>
<feature type="transmembrane region" description="Helical" evidence="1">
    <location>
        <begin position="138"/>
        <end position="160"/>
    </location>
</feature>
<evidence type="ECO:0000313" key="2">
    <source>
        <dbReference type="EMBL" id="MBB5999282.1"/>
    </source>
</evidence>
<protein>
    <submittedName>
        <fullName evidence="2">Uncharacterized protein</fullName>
    </submittedName>
</protein>
<sequence>MNQRVLGIGSAFGAVFVFANAGAPMPPHMVLAARAAAAAALAAAVLLGLAAARAGAPSGFPRVPPTVPRGAGGRRGMFTRGFLGVVFTEAVLLIGGFRAIRVFDAPPETNVAWIAVVVGLHFIALAAVWTAPSVAVPGAVLTALGAAGFALAALSLTPWVPAVSGVLSGVTLLACGVAATAAAWAATRRS</sequence>
<dbReference type="AlphaFoldDB" id="A0A841E8N3"/>
<reference evidence="2 3" key="1">
    <citation type="submission" date="2020-08" db="EMBL/GenBank/DDBJ databases">
        <title>Sequencing the genomes of 1000 actinobacteria strains.</title>
        <authorList>
            <person name="Klenk H.-P."/>
        </authorList>
    </citation>
    <scope>NUCLEOTIDE SEQUENCE [LARGE SCALE GENOMIC DNA]</scope>
    <source>
        <strain evidence="2 3">DSM 44593</strain>
    </source>
</reference>
<dbReference type="Proteomes" id="UP000578077">
    <property type="component" value="Unassembled WGS sequence"/>
</dbReference>
<organism evidence="2 3">
    <name type="scientific">Streptomonospora salina</name>
    <dbReference type="NCBI Taxonomy" id="104205"/>
    <lineage>
        <taxon>Bacteria</taxon>
        <taxon>Bacillati</taxon>
        <taxon>Actinomycetota</taxon>
        <taxon>Actinomycetes</taxon>
        <taxon>Streptosporangiales</taxon>
        <taxon>Nocardiopsidaceae</taxon>
        <taxon>Streptomonospora</taxon>
    </lineage>
</organism>
<feature type="transmembrane region" description="Helical" evidence="1">
    <location>
        <begin position="31"/>
        <end position="52"/>
    </location>
</feature>
<keyword evidence="1" id="KW-1133">Transmembrane helix</keyword>
<keyword evidence="3" id="KW-1185">Reference proteome</keyword>
<evidence type="ECO:0000256" key="1">
    <source>
        <dbReference type="SAM" id="Phobius"/>
    </source>
</evidence>
<keyword evidence="1" id="KW-0812">Transmembrane</keyword>
<gene>
    <name evidence="2" type="ORF">HNR25_003033</name>
</gene>
<evidence type="ECO:0000313" key="3">
    <source>
        <dbReference type="Proteomes" id="UP000578077"/>
    </source>
</evidence>
<dbReference type="RefSeq" id="WP_184636015.1">
    <property type="nucleotide sequence ID" value="NZ_BAABKT010000026.1"/>
</dbReference>